<protein>
    <submittedName>
        <fullName evidence="1">Uncharacterized protein</fullName>
    </submittedName>
</protein>
<evidence type="ECO:0000313" key="1">
    <source>
        <dbReference type="EMBL" id="KRY31027.1"/>
    </source>
</evidence>
<sequence length="155" mass="15908">MSVISSSFNCHTISASSFPTSFRVVTVAAVASVTSTAGCRSSWSASALTKEALTLSGVSSLQTHSSRAVNSIASAKLSVLLCKTAVLTASAESLAKIAAAGSCRLHHSARETPSGTASVSDQHKSAHFHFVAVCAGITQRRTSPSGAHTEGFKQR</sequence>
<keyword evidence="2" id="KW-1185">Reference proteome</keyword>
<dbReference type="InParanoid" id="A0A0V1B3C8"/>
<proteinExistence type="predicted"/>
<accession>A0A0V1B3C8</accession>
<comment type="caution">
    <text evidence="1">The sequence shown here is derived from an EMBL/GenBank/DDBJ whole genome shotgun (WGS) entry which is preliminary data.</text>
</comment>
<gene>
    <name evidence="1" type="ORF">T01_10967</name>
</gene>
<dbReference type="EMBL" id="JYDH01000127">
    <property type="protein sequence ID" value="KRY31027.1"/>
    <property type="molecule type" value="Genomic_DNA"/>
</dbReference>
<dbReference type="Proteomes" id="UP000054776">
    <property type="component" value="Unassembled WGS sequence"/>
</dbReference>
<dbReference type="AlphaFoldDB" id="A0A0V1B3C8"/>
<organism evidence="1 2">
    <name type="scientific">Trichinella spiralis</name>
    <name type="common">Trichina worm</name>
    <dbReference type="NCBI Taxonomy" id="6334"/>
    <lineage>
        <taxon>Eukaryota</taxon>
        <taxon>Metazoa</taxon>
        <taxon>Ecdysozoa</taxon>
        <taxon>Nematoda</taxon>
        <taxon>Enoplea</taxon>
        <taxon>Dorylaimia</taxon>
        <taxon>Trichinellida</taxon>
        <taxon>Trichinellidae</taxon>
        <taxon>Trichinella</taxon>
    </lineage>
</organism>
<name>A0A0V1B3C8_TRISP</name>
<reference evidence="1 2" key="1">
    <citation type="submission" date="2015-01" db="EMBL/GenBank/DDBJ databases">
        <title>Evolution of Trichinella species and genotypes.</title>
        <authorList>
            <person name="Korhonen P.K."/>
            <person name="Edoardo P."/>
            <person name="Giuseppe L.R."/>
            <person name="Gasser R.B."/>
        </authorList>
    </citation>
    <scope>NUCLEOTIDE SEQUENCE [LARGE SCALE GENOMIC DNA]</scope>
    <source>
        <strain evidence="1">ISS3</strain>
    </source>
</reference>
<evidence type="ECO:0000313" key="2">
    <source>
        <dbReference type="Proteomes" id="UP000054776"/>
    </source>
</evidence>